<reference evidence="6" key="1">
    <citation type="journal article" date="2019" name="Int. J. Syst. Evol. Microbiol.">
        <title>The Global Catalogue of Microorganisms (GCM) 10K type strain sequencing project: providing services to taxonomists for standard genome sequencing and annotation.</title>
        <authorList>
            <consortium name="The Broad Institute Genomics Platform"/>
            <consortium name="The Broad Institute Genome Sequencing Center for Infectious Disease"/>
            <person name="Wu L."/>
            <person name="Ma J."/>
        </authorList>
    </citation>
    <scope>NUCLEOTIDE SEQUENCE [LARGE SCALE GENOMIC DNA]</scope>
    <source>
        <strain evidence="6">SHR3</strain>
    </source>
</reference>
<evidence type="ECO:0000256" key="3">
    <source>
        <dbReference type="ARBA" id="ARBA00023163"/>
    </source>
</evidence>
<evidence type="ECO:0000313" key="5">
    <source>
        <dbReference type="EMBL" id="MFC5769490.1"/>
    </source>
</evidence>
<gene>
    <name evidence="5" type="ORF">ACFPTN_08890</name>
</gene>
<evidence type="ECO:0000313" key="6">
    <source>
        <dbReference type="Proteomes" id="UP001595974"/>
    </source>
</evidence>
<organism evidence="5 6">
    <name type="scientific">Thauera sinica</name>
    <dbReference type="NCBI Taxonomy" id="2665146"/>
    <lineage>
        <taxon>Bacteria</taxon>
        <taxon>Pseudomonadati</taxon>
        <taxon>Pseudomonadota</taxon>
        <taxon>Betaproteobacteria</taxon>
        <taxon>Rhodocyclales</taxon>
        <taxon>Zoogloeaceae</taxon>
        <taxon>Thauera</taxon>
    </lineage>
</organism>
<comment type="caution">
    <text evidence="5">The sequence shown here is derived from an EMBL/GenBank/DDBJ whole genome shotgun (WGS) entry which is preliminary data.</text>
</comment>
<dbReference type="SUPFAM" id="SSF46689">
    <property type="entry name" value="Homeodomain-like"/>
    <property type="match status" value="1"/>
</dbReference>
<dbReference type="PANTHER" id="PTHR46796:SF6">
    <property type="entry name" value="ARAC SUBFAMILY"/>
    <property type="match status" value="1"/>
</dbReference>
<keyword evidence="2" id="KW-0238">DNA-binding</keyword>
<evidence type="ECO:0000256" key="2">
    <source>
        <dbReference type="ARBA" id="ARBA00023125"/>
    </source>
</evidence>
<protein>
    <submittedName>
        <fullName evidence="5">AraC family transcriptional regulator</fullName>
    </submittedName>
</protein>
<dbReference type="Pfam" id="PF14525">
    <property type="entry name" value="AraC_binding_2"/>
    <property type="match status" value="1"/>
</dbReference>
<dbReference type="Pfam" id="PF12833">
    <property type="entry name" value="HTH_18"/>
    <property type="match status" value="1"/>
</dbReference>
<evidence type="ECO:0000259" key="4">
    <source>
        <dbReference type="PROSITE" id="PS01124"/>
    </source>
</evidence>
<keyword evidence="1" id="KW-0805">Transcription regulation</keyword>
<dbReference type="InterPro" id="IPR018060">
    <property type="entry name" value="HTH_AraC"/>
</dbReference>
<evidence type="ECO:0000256" key="1">
    <source>
        <dbReference type="ARBA" id="ARBA00023015"/>
    </source>
</evidence>
<dbReference type="PANTHER" id="PTHR46796">
    <property type="entry name" value="HTH-TYPE TRANSCRIPTIONAL ACTIVATOR RHAS-RELATED"/>
    <property type="match status" value="1"/>
</dbReference>
<accession>A0ABW1AQI3</accession>
<proteinExistence type="predicted"/>
<feature type="domain" description="HTH araC/xylS-type" evidence="4">
    <location>
        <begin position="215"/>
        <end position="316"/>
    </location>
</feature>
<dbReference type="InterPro" id="IPR035418">
    <property type="entry name" value="AraC-bd_2"/>
</dbReference>
<sequence length="332" mass="37122">MAANLLKTGTVFHKASPLEVSAYVRSHIGNHTLDILSPTARATLRHKNLGAVALSEITYGGRALVKSSGLDHCYHLQVVVEGACTVNYPDEEIRLLPGWATLINPGKSVDLRYSSDCQKMILKLPNTVLNACCREQFGHVPPAGVEFRNTGFPLDRDSAFFRLLEMLYLEADQQDRPNRLAAAQMERLLATKLLDLFPSNAGEGRRGADDEDFLDRVDRYIDANIRREICAGELAALFNMSLRTLYDRFHRLLGMAPGAYVKHRRYEGVRRQMLESSAGLRNVTEAALEFGFSHLGRFAAEYRGLFGELPSETLARRRRRSAAPGRFNTPPC</sequence>
<dbReference type="Gene3D" id="1.10.10.60">
    <property type="entry name" value="Homeodomain-like"/>
    <property type="match status" value="1"/>
</dbReference>
<keyword evidence="6" id="KW-1185">Reference proteome</keyword>
<dbReference type="InterPro" id="IPR037923">
    <property type="entry name" value="HTH-like"/>
</dbReference>
<keyword evidence="3" id="KW-0804">Transcription</keyword>
<dbReference type="InterPro" id="IPR009057">
    <property type="entry name" value="Homeodomain-like_sf"/>
</dbReference>
<name>A0ABW1AQI3_9RHOO</name>
<dbReference type="PROSITE" id="PS01124">
    <property type="entry name" value="HTH_ARAC_FAMILY_2"/>
    <property type="match status" value="1"/>
</dbReference>
<dbReference type="SUPFAM" id="SSF51215">
    <property type="entry name" value="Regulatory protein AraC"/>
    <property type="match status" value="1"/>
</dbReference>
<dbReference type="InterPro" id="IPR050204">
    <property type="entry name" value="AraC_XylS_family_regulators"/>
</dbReference>
<dbReference type="Proteomes" id="UP001595974">
    <property type="component" value="Unassembled WGS sequence"/>
</dbReference>
<dbReference type="SMART" id="SM00342">
    <property type="entry name" value="HTH_ARAC"/>
    <property type="match status" value="1"/>
</dbReference>
<dbReference type="RefSeq" id="WP_096446687.1">
    <property type="nucleotide sequence ID" value="NZ_JBHSOG010000030.1"/>
</dbReference>
<dbReference type="EMBL" id="JBHSOG010000030">
    <property type="protein sequence ID" value="MFC5769490.1"/>
    <property type="molecule type" value="Genomic_DNA"/>
</dbReference>